<accession>A0ABD0VKM0</accession>
<feature type="region of interest" description="Disordered" evidence="2">
    <location>
        <begin position="20"/>
        <end position="70"/>
    </location>
</feature>
<dbReference type="InterPro" id="IPR001480">
    <property type="entry name" value="Bulb-type_lectin_dom"/>
</dbReference>
<dbReference type="Proteomes" id="UP001552299">
    <property type="component" value="Unassembled WGS sequence"/>
</dbReference>
<dbReference type="SUPFAM" id="SSF51110">
    <property type="entry name" value="alpha-D-mannose-specific plant lectins"/>
    <property type="match status" value="1"/>
</dbReference>
<dbReference type="CDD" id="cd00028">
    <property type="entry name" value="B_lectin"/>
    <property type="match status" value="1"/>
</dbReference>
<evidence type="ECO:0000313" key="5">
    <source>
        <dbReference type="Proteomes" id="UP001552299"/>
    </source>
</evidence>
<proteinExistence type="predicted"/>
<dbReference type="GO" id="GO:0051707">
    <property type="term" value="P:response to other organism"/>
    <property type="evidence" value="ECO:0007669"/>
    <property type="project" value="UniProtKB-ARBA"/>
</dbReference>
<name>A0ABD0VKM0_DENTH</name>
<evidence type="ECO:0000256" key="2">
    <source>
        <dbReference type="SAM" id="MobiDB-lite"/>
    </source>
</evidence>
<comment type="caution">
    <text evidence="4">The sequence shown here is derived from an EMBL/GenBank/DDBJ whole genome shotgun (WGS) entry which is preliminary data.</text>
</comment>
<keyword evidence="5" id="KW-1185">Reference proteome</keyword>
<sequence>MHLQMHNSCPFAALLQKRSKNTAQIQQKRSNPDASLRPVSELKNSPKIKTPHFSSPSCSSSPMPNPPRHGTPTSPLLLLFLPLLLLSSSTSAKVPPSETFSYSNSGEFGPYIAEYSATYRLLPIASSPFQLCFFNSTPSSFFLALRLGTPRSESIFRFVWTANPSRPVADNAVFSLLADGDLRLTDADGSLVFSSKTAGKGVKGLRLLPNSNIVLVDTRGSSLWQSFEHPADTLLVGQSLNVGKKLVSRLGGYSLAAESGGLALYMNKIAGGKPLLYSTGGGIMRIAGNGLKSVMFRADPQTNKENEIPYAYELGFKLEPNLGSLITGRPKYNGTVSFIRIEEDGNLIAYTFYSPVDYQAWEHVFVVFSGDIGWENHCRRPSKCGAMGICAQEMCVACPEPPGQLAGWSEQCAPPAAAQSMSCKKGMAAAAAAEYYKVVGVESFVNRYGKSVEGVDVGECRGRCDLECGCLGVLYWEKERKCWLAWVIGTLEKVGDESHVAWIKYYK</sequence>
<evidence type="ECO:0000313" key="4">
    <source>
        <dbReference type="EMBL" id="KAL0925133.1"/>
    </source>
</evidence>
<feature type="compositionally biased region" description="Low complexity" evidence="2">
    <location>
        <begin position="51"/>
        <end position="62"/>
    </location>
</feature>
<dbReference type="InterPro" id="IPR036426">
    <property type="entry name" value="Bulb-type_lectin_dom_sf"/>
</dbReference>
<dbReference type="InterPro" id="IPR051343">
    <property type="entry name" value="G-type_lectin_kinases/EP1-like"/>
</dbReference>
<dbReference type="SMART" id="SM00108">
    <property type="entry name" value="B_lectin"/>
    <property type="match status" value="1"/>
</dbReference>
<dbReference type="PANTHER" id="PTHR47976">
    <property type="entry name" value="G-TYPE LECTIN S-RECEPTOR-LIKE SERINE/THREONINE-PROTEIN KINASE SD2-5"/>
    <property type="match status" value="1"/>
</dbReference>
<dbReference type="AlphaFoldDB" id="A0ABD0VKM0"/>
<organism evidence="4 5">
    <name type="scientific">Dendrobium thyrsiflorum</name>
    <name type="common">Pinecone-like raceme dendrobium</name>
    <name type="synonym">Orchid</name>
    <dbReference type="NCBI Taxonomy" id="117978"/>
    <lineage>
        <taxon>Eukaryota</taxon>
        <taxon>Viridiplantae</taxon>
        <taxon>Streptophyta</taxon>
        <taxon>Embryophyta</taxon>
        <taxon>Tracheophyta</taxon>
        <taxon>Spermatophyta</taxon>
        <taxon>Magnoliopsida</taxon>
        <taxon>Liliopsida</taxon>
        <taxon>Asparagales</taxon>
        <taxon>Orchidaceae</taxon>
        <taxon>Epidendroideae</taxon>
        <taxon>Malaxideae</taxon>
        <taxon>Dendrobiinae</taxon>
        <taxon>Dendrobium</taxon>
    </lineage>
</organism>
<protein>
    <recommendedName>
        <fullName evidence="3">Bulb-type lectin domain-containing protein</fullName>
    </recommendedName>
</protein>
<evidence type="ECO:0000256" key="1">
    <source>
        <dbReference type="ARBA" id="ARBA00022729"/>
    </source>
</evidence>
<dbReference type="PROSITE" id="PS50927">
    <property type="entry name" value="BULB_LECTIN"/>
    <property type="match status" value="1"/>
</dbReference>
<dbReference type="EMBL" id="JANQDX010000004">
    <property type="protein sequence ID" value="KAL0925133.1"/>
    <property type="molecule type" value="Genomic_DNA"/>
</dbReference>
<evidence type="ECO:0000259" key="3">
    <source>
        <dbReference type="PROSITE" id="PS50927"/>
    </source>
</evidence>
<gene>
    <name evidence="4" type="ORF">M5K25_003443</name>
</gene>
<feature type="compositionally biased region" description="Polar residues" evidence="2">
    <location>
        <begin position="21"/>
        <end position="33"/>
    </location>
</feature>
<feature type="domain" description="Bulb-type lectin" evidence="3">
    <location>
        <begin position="97"/>
        <end position="228"/>
    </location>
</feature>
<dbReference type="Gene3D" id="2.90.10.10">
    <property type="entry name" value="Bulb-type lectin domain"/>
    <property type="match status" value="1"/>
</dbReference>
<reference evidence="4 5" key="1">
    <citation type="journal article" date="2024" name="Plant Biotechnol. J.">
        <title>Dendrobium thyrsiflorum genome and its molecular insights into genes involved in important horticultural traits.</title>
        <authorList>
            <person name="Chen B."/>
            <person name="Wang J.Y."/>
            <person name="Zheng P.J."/>
            <person name="Li K.L."/>
            <person name="Liang Y.M."/>
            <person name="Chen X.F."/>
            <person name="Zhang C."/>
            <person name="Zhao X."/>
            <person name="He X."/>
            <person name="Zhang G.Q."/>
            <person name="Liu Z.J."/>
            <person name="Xu Q."/>
        </authorList>
    </citation>
    <scope>NUCLEOTIDE SEQUENCE [LARGE SCALE GENOMIC DNA]</scope>
    <source>
        <strain evidence="4">GZMU011</strain>
    </source>
</reference>
<keyword evidence="1" id="KW-0732">Signal</keyword>
<dbReference type="Pfam" id="PF01453">
    <property type="entry name" value="B_lectin"/>
    <property type="match status" value="1"/>
</dbReference>